<protein>
    <recommendedName>
        <fullName evidence="2">VWFA domain-containing protein</fullName>
    </recommendedName>
</protein>
<dbReference type="Proteomes" id="UP001209878">
    <property type="component" value="Unassembled WGS sequence"/>
</dbReference>
<feature type="compositionally biased region" description="Basic and acidic residues" evidence="1">
    <location>
        <begin position="624"/>
        <end position="633"/>
    </location>
</feature>
<dbReference type="PROSITE" id="PS50234">
    <property type="entry name" value="VWFA"/>
    <property type="match status" value="1"/>
</dbReference>
<sequence>MHCGVPRATRSEGEGDEVRGRGGRGQRARGTRSEGEGDASCGLRHAYERILGVVFYHGKWTRAVDCDLQVNVLWELCSVDSPPPASSPDTPDSRRATDTPRPRLVCVLDASLSMRESYGPDERLSKIDRVKIFAQLLVKTMSSDDWLGLVTYGTDARVVLPLQKLTDEVKVRAYRGREKAVKAIDEISANGPTNISAGVSAAIDQFRAEFKRSRFYDDNVLLFTDGMPTVGVTEPEALVEEIRNKIASLREECYYTSDYTVRFMAASTGGFLPDVAHKISQTFGSDAMYYLNESNLLELGLVQPLVLRQTCFLSHVEVGVRALNGVTLDKERMRSEYRQNVSRVRSEQVEDDATTLYYIYDVAGDVPRVINCCLAIPQKKKRALKKKDVLRIQLKYRDKNQVVRTTERTVSYKELVRKEKHNVETETTLALRHEAASVAHRCLVEAAHLLRKLDRQGAQKLMQRAVDDIRDLGEYQKETLHAGELAQEEMSVYLEAIVTNLEACSQQVGNIAVNWDESWARLSAMATSFSRHSPPAYGVFVDDTKLFSSPAVNARLHEICYDLKEIYSAMGLATGALDDRQTRLEPPPPTPPEKLVADDFDFADGMTLLVGRLGQAVDAGSRGKGSDRVDDTTPSKLEQCA</sequence>
<evidence type="ECO:0000256" key="1">
    <source>
        <dbReference type="SAM" id="MobiDB-lite"/>
    </source>
</evidence>
<feature type="region of interest" description="Disordered" evidence="1">
    <location>
        <begin position="618"/>
        <end position="641"/>
    </location>
</feature>
<organism evidence="3 4">
    <name type="scientific">Ridgeia piscesae</name>
    <name type="common">Tubeworm</name>
    <dbReference type="NCBI Taxonomy" id="27915"/>
    <lineage>
        <taxon>Eukaryota</taxon>
        <taxon>Metazoa</taxon>
        <taxon>Spiralia</taxon>
        <taxon>Lophotrochozoa</taxon>
        <taxon>Annelida</taxon>
        <taxon>Polychaeta</taxon>
        <taxon>Sedentaria</taxon>
        <taxon>Canalipalpata</taxon>
        <taxon>Sabellida</taxon>
        <taxon>Siboglinidae</taxon>
        <taxon>Ridgeia</taxon>
    </lineage>
</organism>
<feature type="region of interest" description="Disordered" evidence="1">
    <location>
        <begin position="81"/>
        <end position="100"/>
    </location>
</feature>
<feature type="compositionally biased region" description="Basic and acidic residues" evidence="1">
    <location>
        <begin position="91"/>
        <end position="100"/>
    </location>
</feature>
<dbReference type="InterPro" id="IPR051266">
    <property type="entry name" value="CLCR"/>
</dbReference>
<dbReference type="InterPro" id="IPR002035">
    <property type="entry name" value="VWF_A"/>
</dbReference>
<evidence type="ECO:0000313" key="4">
    <source>
        <dbReference type="Proteomes" id="UP001209878"/>
    </source>
</evidence>
<accession>A0AAD9P2C2</accession>
<feature type="compositionally biased region" description="Basic residues" evidence="1">
    <location>
        <begin position="21"/>
        <end position="30"/>
    </location>
</feature>
<feature type="compositionally biased region" description="Basic and acidic residues" evidence="1">
    <location>
        <begin position="9"/>
        <end position="20"/>
    </location>
</feature>
<dbReference type="AlphaFoldDB" id="A0AAD9P2C2"/>
<feature type="region of interest" description="Disordered" evidence="1">
    <location>
        <begin position="1"/>
        <end position="39"/>
    </location>
</feature>
<feature type="domain" description="VWFA" evidence="2">
    <location>
        <begin position="103"/>
        <end position="305"/>
    </location>
</feature>
<dbReference type="SUPFAM" id="SSF53300">
    <property type="entry name" value="vWA-like"/>
    <property type="match status" value="1"/>
</dbReference>
<reference evidence="3" key="1">
    <citation type="journal article" date="2023" name="Mol. Biol. Evol.">
        <title>Third-Generation Sequencing Reveals the Adaptive Role of the Epigenome in Three Deep-Sea Polychaetes.</title>
        <authorList>
            <person name="Perez M."/>
            <person name="Aroh O."/>
            <person name="Sun Y."/>
            <person name="Lan Y."/>
            <person name="Juniper S.K."/>
            <person name="Young C.R."/>
            <person name="Angers B."/>
            <person name="Qian P.Y."/>
        </authorList>
    </citation>
    <scope>NUCLEOTIDE SEQUENCE</scope>
    <source>
        <strain evidence="3">R07B-5</strain>
    </source>
</reference>
<keyword evidence="4" id="KW-1185">Reference proteome</keyword>
<proteinExistence type="predicted"/>
<dbReference type="PANTHER" id="PTHR10579">
    <property type="entry name" value="CALCIUM-ACTIVATED CHLORIDE CHANNEL REGULATOR"/>
    <property type="match status" value="1"/>
</dbReference>
<dbReference type="SMART" id="SM00327">
    <property type="entry name" value="VWA"/>
    <property type="match status" value="1"/>
</dbReference>
<dbReference type="EMBL" id="JAODUO010000187">
    <property type="protein sequence ID" value="KAK2186832.1"/>
    <property type="molecule type" value="Genomic_DNA"/>
</dbReference>
<dbReference type="PANTHER" id="PTHR10579:SF43">
    <property type="entry name" value="ZINC FINGER (C3HC4-TYPE RING FINGER) FAMILY PROTEIN"/>
    <property type="match status" value="1"/>
</dbReference>
<evidence type="ECO:0000259" key="2">
    <source>
        <dbReference type="PROSITE" id="PS50234"/>
    </source>
</evidence>
<evidence type="ECO:0000313" key="3">
    <source>
        <dbReference type="EMBL" id="KAK2186832.1"/>
    </source>
</evidence>
<dbReference type="Gene3D" id="3.40.50.410">
    <property type="entry name" value="von Willebrand factor, type A domain"/>
    <property type="match status" value="1"/>
</dbReference>
<dbReference type="Pfam" id="PF13519">
    <property type="entry name" value="VWA_2"/>
    <property type="match status" value="1"/>
</dbReference>
<name>A0AAD9P2C2_RIDPI</name>
<gene>
    <name evidence="3" type="ORF">NP493_187g00002</name>
</gene>
<dbReference type="InterPro" id="IPR036465">
    <property type="entry name" value="vWFA_dom_sf"/>
</dbReference>
<comment type="caution">
    <text evidence="3">The sequence shown here is derived from an EMBL/GenBank/DDBJ whole genome shotgun (WGS) entry which is preliminary data.</text>
</comment>